<sequence length="189" mass="20432">MIRFRPLSLRDRAWLILWRMRGSEKQPHALRRQSALPRSPMVPDSVVAEIARHDWEGIECGCGRSAGHLVDAVRDAAEGHPAAFHALEGHVFFAQHLKPPAPAVCAVLMAVWTARPPRRATREALLWTLLALLCTVDDGGTHEAGLHGQCAAFIRTGVDGFRLELAAVPGSGTAAYAEGILEILGLPAS</sequence>
<dbReference type="EMBL" id="BNDV01000008">
    <property type="protein sequence ID" value="GHI13852.1"/>
    <property type="molecule type" value="Genomic_DNA"/>
</dbReference>
<organism evidence="1 2">
    <name type="scientific">Streptomyces virginiae</name>
    <name type="common">Streptomyces cinnamonensis</name>
    <dbReference type="NCBI Taxonomy" id="1961"/>
    <lineage>
        <taxon>Bacteria</taxon>
        <taxon>Bacillati</taxon>
        <taxon>Actinomycetota</taxon>
        <taxon>Actinomycetes</taxon>
        <taxon>Kitasatosporales</taxon>
        <taxon>Streptomycetaceae</taxon>
        <taxon>Streptomyces</taxon>
    </lineage>
</organism>
<proteinExistence type="predicted"/>
<reference evidence="2" key="1">
    <citation type="submission" date="2020-09" db="EMBL/GenBank/DDBJ databases">
        <title>Whole genome shotgun sequence of Streptomyces cinnamonensis NBRC 15873.</title>
        <authorList>
            <person name="Komaki H."/>
            <person name="Tamura T."/>
        </authorList>
    </citation>
    <scope>NUCLEOTIDE SEQUENCE [LARGE SCALE GENOMIC DNA]</scope>
    <source>
        <strain evidence="2">NBRC 15873</strain>
    </source>
</reference>
<keyword evidence="2" id="KW-1185">Reference proteome</keyword>
<evidence type="ECO:0000313" key="1">
    <source>
        <dbReference type="EMBL" id="GHI13852.1"/>
    </source>
</evidence>
<comment type="caution">
    <text evidence="1">The sequence shown here is derived from an EMBL/GenBank/DDBJ whole genome shotgun (WGS) entry which is preliminary data.</text>
</comment>
<dbReference type="Proteomes" id="UP000660554">
    <property type="component" value="Unassembled WGS sequence"/>
</dbReference>
<gene>
    <name evidence="1" type="ORF">Scinn_33150</name>
</gene>
<name>A0ABQ3NM46_STRVG</name>
<accession>A0ABQ3NM46</accession>
<protein>
    <submittedName>
        <fullName evidence="1">Uncharacterized protein</fullName>
    </submittedName>
</protein>
<evidence type="ECO:0000313" key="2">
    <source>
        <dbReference type="Proteomes" id="UP000660554"/>
    </source>
</evidence>